<dbReference type="InParanoid" id="A0A5C3P7F6"/>
<evidence type="ECO:0000313" key="3">
    <source>
        <dbReference type="EMBL" id="TFK84498.1"/>
    </source>
</evidence>
<feature type="transmembrane region" description="Helical" evidence="2">
    <location>
        <begin position="135"/>
        <end position="153"/>
    </location>
</feature>
<accession>A0A5C3P7F6</accession>
<keyword evidence="2" id="KW-1133">Transmembrane helix</keyword>
<feature type="compositionally biased region" description="Basic and acidic residues" evidence="1">
    <location>
        <begin position="40"/>
        <end position="53"/>
    </location>
</feature>
<evidence type="ECO:0000256" key="2">
    <source>
        <dbReference type="SAM" id="Phobius"/>
    </source>
</evidence>
<keyword evidence="2" id="KW-0472">Membrane</keyword>
<reference evidence="3 4" key="1">
    <citation type="journal article" date="2019" name="Nat. Ecol. Evol.">
        <title>Megaphylogeny resolves global patterns of mushroom evolution.</title>
        <authorList>
            <person name="Varga T."/>
            <person name="Krizsan K."/>
            <person name="Foldi C."/>
            <person name="Dima B."/>
            <person name="Sanchez-Garcia M."/>
            <person name="Sanchez-Ramirez S."/>
            <person name="Szollosi G.J."/>
            <person name="Szarkandi J.G."/>
            <person name="Papp V."/>
            <person name="Albert L."/>
            <person name="Andreopoulos W."/>
            <person name="Angelini C."/>
            <person name="Antonin V."/>
            <person name="Barry K.W."/>
            <person name="Bougher N.L."/>
            <person name="Buchanan P."/>
            <person name="Buyck B."/>
            <person name="Bense V."/>
            <person name="Catcheside P."/>
            <person name="Chovatia M."/>
            <person name="Cooper J."/>
            <person name="Damon W."/>
            <person name="Desjardin D."/>
            <person name="Finy P."/>
            <person name="Geml J."/>
            <person name="Haridas S."/>
            <person name="Hughes K."/>
            <person name="Justo A."/>
            <person name="Karasinski D."/>
            <person name="Kautmanova I."/>
            <person name="Kiss B."/>
            <person name="Kocsube S."/>
            <person name="Kotiranta H."/>
            <person name="LaButti K.M."/>
            <person name="Lechner B.E."/>
            <person name="Liimatainen K."/>
            <person name="Lipzen A."/>
            <person name="Lukacs Z."/>
            <person name="Mihaltcheva S."/>
            <person name="Morgado L.N."/>
            <person name="Niskanen T."/>
            <person name="Noordeloos M.E."/>
            <person name="Ohm R.A."/>
            <person name="Ortiz-Santana B."/>
            <person name="Ovrebo C."/>
            <person name="Racz N."/>
            <person name="Riley R."/>
            <person name="Savchenko A."/>
            <person name="Shiryaev A."/>
            <person name="Soop K."/>
            <person name="Spirin V."/>
            <person name="Szebenyi C."/>
            <person name="Tomsovsky M."/>
            <person name="Tulloss R.E."/>
            <person name="Uehling J."/>
            <person name="Grigoriev I.V."/>
            <person name="Vagvolgyi C."/>
            <person name="Papp T."/>
            <person name="Martin F.M."/>
            <person name="Miettinen O."/>
            <person name="Hibbett D.S."/>
            <person name="Nagy L.G."/>
        </authorList>
    </citation>
    <scope>NUCLEOTIDE SEQUENCE [LARGE SCALE GENOMIC DNA]</scope>
    <source>
        <strain evidence="3 4">HHB13444</strain>
    </source>
</reference>
<dbReference type="EMBL" id="ML211312">
    <property type="protein sequence ID" value="TFK84498.1"/>
    <property type="molecule type" value="Genomic_DNA"/>
</dbReference>
<proteinExistence type="predicted"/>
<sequence length="183" mass="20235">MEPTKAPPVEKYGVVWCVRENVCGRGEREREEPLTSPRGYGEKRAARSGEDGRGSAGEKILAGPGSGRPSRLFLDCGARMMWRVVAEGVWPSYDDGTLRQDLRGPRRRSEGGGVHVGVRQRVNLREVATQLVPQSSPLAVLWFCMAVGGYVVWKTSSRRFPRRAQQGTCKDRDAPGTELPPRS</sequence>
<keyword evidence="4" id="KW-1185">Reference proteome</keyword>
<dbReference type="Proteomes" id="UP000308197">
    <property type="component" value="Unassembled WGS sequence"/>
</dbReference>
<gene>
    <name evidence="3" type="ORF">K466DRAFT_224111</name>
</gene>
<feature type="region of interest" description="Disordered" evidence="1">
    <location>
        <begin position="26"/>
        <end position="63"/>
    </location>
</feature>
<dbReference type="AlphaFoldDB" id="A0A5C3P7F6"/>
<keyword evidence="2" id="KW-0812">Transmembrane</keyword>
<evidence type="ECO:0000313" key="4">
    <source>
        <dbReference type="Proteomes" id="UP000308197"/>
    </source>
</evidence>
<name>A0A5C3P7F6_9APHY</name>
<protein>
    <submittedName>
        <fullName evidence="3">Uncharacterized protein</fullName>
    </submittedName>
</protein>
<evidence type="ECO:0000256" key="1">
    <source>
        <dbReference type="SAM" id="MobiDB-lite"/>
    </source>
</evidence>
<organism evidence="3 4">
    <name type="scientific">Polyporus arcularius HHB13444</name>
    <dbReference type="NCBI Taxonomy" id="1314778"/>
    <lineage>
        <taxon>Eukaryota</taxon>
        <taxon>Fungi</taxon>
        <taxon>Dikarya</taxon>
        <taxon>Basidiomycota</taxon>
        <taxon>Agaricomycotina</taxon>
        <taxon>Agaricomycetes</taxon>
        <taxon>Polyporales</taxon>
        <taxon>Polyporaceae</taxon>
        <taxon>Polyporus</taxon>
    </lineage>
</organism>
<feature type="region of interest" description="Disordered" evidence="1">
    <location>
        <begin position="162"/>
        <end position="183"/>
    </location>
</feature>